<keyword evidence="1" id="KW-0175">Coiled coil</keyword>
<keyword evidence="2" id="KW-1133">Transmembrane helix</keyword>
<sequence>MSEELEIQVLANSERFNEKKQELKAFSEEIPEQSDLPTVPQDDPMLGFIGMEYDVKGKDLNALTDAVQNRMIEQNKHIKKIIQEFNTIYETFQILDDEYIQSISNSLIAAKEANNKAIQGLREIEEYQTGNKKLLDDVFKQNKDLIDILKKHHKKLEELEQLEDKQGEIQIEIENLKDNLKTLVKLERLENSFNDLHLQVEETQNGLKNDVDKMNVRLIEEGKNLTLTVEKFQTELEEKQNEIIFLRKGFYILGILFALIVVFLLFKGM</sequence>
<dbReference type="AlphaFoldDB" id="A0A7H8V857"/>
<proteinExistence type="predicted"/>
<keyword evidence="2" id="KW-0812">Transmembrane</keyword>
<feature type="coiled-coil region" evidence="1">
    <location>
        <begin position="142"/>
        <end position="249"/>
    </location>
</feature>
<evidence type="ECO:0000313" key="4">
    <source>
        <dbReference type="Proteomes" id="UP000509410"/>
    </source>
</evidence>
<evidence type="ECO:0000256" key="2">
    <source>
        <dbReference type="SAM" id="Phobius"/>
    </source>
</evidence>
<accession>A0A7H8V857</accession>
<dbReference type="Proteomes" id="UP000509410">
    <property type="component" value="Chromosome"/>
</dbReference>
<feature type="transmembrane region" description="Helical" evidence="2">
    <location>
        <begin position="249"/>
        <end position="266"/>
    </location>
</feature>
<organism evidence="3 4">
    <name type="scientific">Streptococcus sanguinis</name>
    <dbReference type="NCBI Taxonomy" id="1305"/>
    <lineage>
        <taxon>Bacteria</taxon>
        <taxon>Bacillati</taxon>
        <taxon>Bacillota</taxon>
        <taxon>Bacilli</taxon>
        <taxon>Lactobacillales</taxon>
        <taxon>Streptococcaceae</taxon>
        <taxon>Streptococcus</taxon>
    </lineage>
</organism>
<evidence type="ECO:0000256" key="1">
    <source>
        <dbReference type="SAM" id="Coils"/>
    </source>
</evidence>
<dbReference type="EMBL" id="CP040556">
    <property type="protein sequence ID" value="QLB52452.1"/>
    <property type="molecule type" value="Genomic_DNA"/>
</dbReference>
<gene>
    <name evidence="3" type="ORF">FFV08_07435</name>
</gene>
<keyword evidence="2" id="KW-0472">Membrane</keyword>
<protein>
    <submittedName>
        <fullName evidence="3">Uncharacterized protein</fullName>
    </submittedName>
</protein>
<name>A0A7H8V857_STRSA</name>
<evidence type="ECO:0000313" key="3">
    <source>
        <dbReference type="EMBL" id="QLB52452.1"/>
    </source>
</evidence>
<reference evidence="3 4" key="1">
    <citation type="submission" date="2019-05" db="EMBL/GenBank/DDBJ databases">
        <title>The organization of the Streptococcus sanguinis genomes.</title>
        <authorList>
            <person name="Wu C.H."/>
            <person name="Chen Y.Y.M."/>
            <person name="Wang H.Y."/>
        </authorList>
    </citation>
    <scope>NUCLEOTIDE SEQUENCE [LARGE SCALE GENOMIC DNA]</scope>
    <source>
        <strain evidence="3 4">CGMH010</strain>
    </source>
</reference>